<dbReference type="GO" id="GO:0000118">
    <property type="term" value="C:histone deacetylase complex"/>
    <property type="evidence" value="ECO:0007669"/>
    <property type="project" value="TreeGrafter"/>
</dbReference>
<evidence type="ECO:0000256" key="5">
    <source>
        <dbReference type="ARBA" id="ARBA00023242"/>
    </source>
</evidence>
<dbReference type="SUPFAM" id="SSF50978">
    <property type="entry name" value="WD40 repeat-like"/>
    <property type="match status" value="1"/>
</dbReference>
<dbReference type="FunFam" id="1.20.960.30:FF:000001">
    <property type="entry name" value="F-box-like/WD repeat-containing protein TBL1XR1"/>
    <property type="match status" value="1"/>
</dbReference>
<dbReference type="Proteomes" id="UP000472260">
    <property type="component" value="Unassembled WGS sequence"/>
</dbReference>
<evidence type="ECO:0000256" key="4">
    <source>
        <dbReference type="ARBA" id="ARBA00022786"/>
    </source>
</evidence>
<dbReference type="PROSITE" id="PS50082">
    <property type="entry name" value="WD_REPEATS_2"/>
    <property type="match status" value="6"/>
</dbReference>
<keyword evidence="3" id="KW-0677">Repeat</keyword>
<keyword evidence="2 8" id="KW-0853">WD repeat</keyword>
<dbReference type="Pfam" id="PF00400">
    <property type="entry name" value="WD40"/>
    <property type="match status" value="6"/>
</dbReference>
<dbReference type="PRINTS" id="PR00320">
    <property type="entry name" value="GPROTEINBRPT"/>
</dbReference>
<dbReference type="InterPro" id="IPR001680">
    <property type="entry name" value="WD40_rpt"/>
</dbReference>
<dbReference type="InterPro" id="IPR036322">
    <property type="entry name" value="WD40_repeat_dom_sf"/>
</dbReference>
<dbReference type="InterPro" id="IPR015943">
    <property type="entry name" value="WD40/YVTN_repeat-like_dom_sf"/>
</dbReference>
<comment type="similarity">
    <text evidence="6">Belongs to the WD repeat EBI family.</text>
</comment>
<dbReference type="CDD" id="cd00200">
    <property type="entry name" value="WD40"/>
    <property type="match status" value="1"/>
</dbReference>
<dbReference type="InterPro" id="IPR006594">
    <property type="entry name" value="LisH"/>
</dbReference>
<keyword evidence="10" id="KW-1185">Reference proteome</keyword>
<dbReference type="InterPro" id="IPR019775">
    <property type="entry name" value="WD40_repeat_CS"/>
</dbReference>
<dbReference type="Ensembl" id="ENSSANT00000108947.1">
    <property type="protein sequence ID" value="ENSSANP00000102648.1"/>
    <property type="gene ID" value="ENSSANG00000050123.1"/>
</dbReference>
<name>A0A671SZA4_9TELE</name>
<proteinExistence type="inferred from homology"/>
<sequence length="478" mass="52256">MSITSDEVNFLVYRYLQESGFSHSAFTFGIESHISQSNINGTLVPPAALISILQKGLQYVEAEISINELSLYSSYLLKTSVLVLIIALKSCVLNHMSLNFRYKKAAVTAYNHLEVMEMDDEVQIPATVLRGHESEVFICAWNPVTDLLASGSGDSTARIWNLIENSSGGSSQLVLRHCIREGGQDVPSNKDVTSLDWNSDGTLLATGSYDGFARIWTKDGNLSSTLGQHKGPIFALKWNKKGNSILSAGVDKTTIIWDAQTGEAKQQFPFHSAPALDVDWQNNSTFASCSTDMCIHVCRLGSERPLKTFQGHTNEVNAIKWDPSGMLLASCSDDMTLKIWSMKQDACVHNLEAHNKEIYTIKWSPTGSGSSNPNANMLLASASFDSTVRLWDVERGICVHTLTKHQEPVYSVAFSPDGKFLASGSFDKCVHIWDTLSGALVNSYRGTGGIFEVCWNSVGDKVGASASDGSVCVLDLRK</sequence>
<organism evidence="9 10">
    <name type="scientific">Sinocyclocheilus anshuiensis</name>
    <dbReference type="NCBI Taxonomy" id="1608454"/>
    <lineage>
        <taxon>Eukaryota</taxon>
        <taxon>Metazoa</taxon>
        <taxon>Chordata</taxon>
        <taxon>Craniata</taxon>
        <taxon>Vertebrata</taxon>
        <taxon>Euteleostomi</taxon>
        <taxon>Actinopterygii</taxon>
        <taxon>Neopterygii</taxon>
        <taxon>Teleostei</taxon>
        <taxon>Ostariophysi</taxon>
        <taxon>Cypriniformes</taxon>
        <taxon>Cyprinidae</taxon>
        <taxon>Cyprininae</taxon>
        <taxon>Sinocyclocheilus</taxon>
    </lineage>
</organism>
<evidence type="ECO:0000313" key="9">
    <source>
        <dbReference type="Ensembl" id="ENSSANP00000102648.1"/>
    </source>
</evidence>
<evidence type="ECO:0000256" key="2">
    <source>
        <dbReference type="ARBA" id="ARBA00022574"/>
    </source>
</evidence>
<feature type="repeat" description="WD" evidence="8">
    <location>
        <begin position="129"/>
        <end position="162"/>
    </location>
</feature>
<evidence type="ECO:0000256" key="6">
    <source>
        <dbReference type="ARBA" id="ARBA00025741"/>
    </source>
</evidence>
<dbReference type="PANTHER" id="PTHR22846:SF52">
    <property type="entry name" value="F-BOX-LIKE_WD REPEAT-CONTAINING PROTEIN TBL1X"/>
    <property type="match status" value="1"/>
</dbReference>
<evidence type="ECO:0000256" key="3">
    <source>
        <dbReference type="ARBA" id="ARBA00022737"/>
    </source>
</evidence>
<dbReference type="PROSITE" id="PS00678">
    <property type="entry name" value="WD_REPEATS_1"/>
    <property type="match status" value="3"/>
</dbReference>
<dbReference type="AlphaFoldDB" id="A0A671SZA4"/>
<dbReference type="PROSITE" id="PS50294">
    <property type="entry name" value="WD_REPEATS_REGION"/>
    <property type="match status" value="6"/>
</dbReference>
<comment type="function">
    <text evidence="7">F-box-like protein involved in the recruitment of the ubiquitin/19S proteasome complex to nuclear receptor-regulated transcription units. Plays an essential role in transcription activation mediated by nuclear receptors. Probably acts as integral component of corepressor complexes that mediates the recruitment of the 19S proteasome complex, leading to the subsequent proteasomal degradation of transcription repressor complexes, thereby allowing cofactor exchange.</text>
</comment>
<feature type="repeat" description="WD" evidence="8">
    <location>
        <begin position="402"/>
        <end position="443"/>
    </location>
</feature>
<evidence type="ECO:0000256" key="1">
    <source>
        <dbReference type="ARBA" id="ARBA00004123"/>
    </source>
</evidence>
<comment type="subcellular location">
    <subcellularLocation>
        <location evidence="1">Nucleus</location>
    </subcellularLocation>
</comment>
<evidence type="ECO:0000256" key="7">
    <source>
        <dbReference type="ARBA" id="ARBA00056890"/>
    </source>
</evidence>
<dbReference type="InterPro" id="IPR020472">
    <property type="entry name" value="WD40_PAC1"/>
</dbReference>
<reference evidence="9" key="1">
    <citation type="submission" date="2025-08" db="UniProtKB">
        <authorList>
            <consortium name="Ensembl"/>
        </authorList>
    </citation>
    <scope>IDENTIFICATION</scope>
</reference>
<feature type="repeat" description="WD" evidence="8">
    <location>
        <begin position="309"/>
        <end position="350"/>
    </location>
</feature>
<protein>
    <submittedName>
        <fullName evidence="9">F-box-like/WD repeat-containing protein TBL1XR1</fullName>
    </submittedName>
</protein>
<dbReference type="GO" id="GO:0006357">
    <property type="term" value="P:regulation of transcription by RNA polymerase II"/>
    <property type="evidence" value="ECO:0007669"/>
    <property type="project" value="TreeGrafter"/>
</dbReference>
<keyword evidence="5" id="KW-0539">Nucleus</keyword>
<feature type="repeat" description="WD" evidence="8">
    <location>
        <begin position="226"/>
        <end position="267"/>
    </location>
</feature>
<gene>
    <name evidence="9" type="primary">LOC107691248</name>
</gene>
<dbReference type="Gene3D" id="1.20.960.30">
    <property type="match status" value="1"/>
</dbReference>
<dbReference type="PROSITE" id="PS50896">
    <property type="entry name" value="LISH"/>
    <property type="match status" value="1"/>
</dbReference>
<accession>A0A671SZA4</accession>
<dbReference type="FunFam" id="2.130.10.10:FF:000014">
    <property type="entry name" value="Putative F-box-like/WD repeat-containing protein TBL1XR1"/>
    <property type="match status" value="1"/>
</dbReference>
<dbReference type="Gene3D" id="2.130.10.10">
    <property type="entry name" value="YVTN repeat-like/Quinoprotein amine dehydrogenase"/>
    <property type="match status" value="1"/>
</dbReference>
<dbReference type="PANTHER" id="PTHR22846">
    <property type="entry name" value="WD40 REPEAT PROTEIN"/>
    <property type="match status" value="1"/>
</dbReference>
<evidence type="ECO:0000256" key="8">
    <source>
        <dbReference type="PROSITE-ProRule" id="PRU00221"/>
    </source>
</evidence>
<dbReference type="Pfam" id="PF08513">
    <property type="entry name" value="LisH"/>
    <property type="match status" value="1"/>
</dbReference>
<feature type="repeat" description="WD" evidence="8">
    <location>
        <begin position="351"/>
        <end position="401"/>
    </location>
</feature>
<feature type="repeat" description="WD" evidence="8">
    <location>
        <begin position="192"/>
        <end position="216"/>
    </location>
</feature>
<dbReference type="InterPro" id="IPR045183">
    <property type="entry name" value="Ebi-like"/>
</dbReference>
<evidence type="ECO:0000313" key="10">
    <source>
        <dbReference type="Proteomes" id="UP000472260"/>
    </source>
</evidence>
<dbReference type="SMART" id="SM00320">
    <property type="entry name" value="WD40"/>
    <property type="match status" value="8"/>
</dbReference>
<dbReference type="GO" id="GO:0003714">
    <property type="term" value="F:transcription corepressor activity"/>
    <property type="evidence" value="ECO:0007669"/>
    <property type="project" value="InterPro"/>
</dbReference>
<dbReference type="SMART" id="SM00667">
    <property type="entry name" value="LisH"/>
    <property type="match status" value="1"/>
</dbReference>
<keyword evidence="4" id="KW-0833">Ubl conjugation pathway</keyword>
<reference evidence="9" key="2">
    <citation type="submission" date="2025-09" db="UniProtKB">
        <authorList>
            <consortium name="Ensembl"/>
        </authorList>
    </citation>
    <scope>IDENTIFICATION</scope>
</reference>